<accession>A0A5J5EDM4</accession>
<evidence type="ECO:0000313" key="5">
    <source>
        <dbReference type="Proteomes" id="UP000326924"/>
    </source>
</evidence>
<gene>
    <name evidence="4" type="ORF">FN846DRAFT_788030</name>
</gene>
<evidence type="ECO:0000259" key="2">
    <source>
        <dbReference type="Pfam" id="PF14033"/>
    </source>
</evidence>
<dbReference type="PANTHER" id="PTHR33119:SF1">
    <property type="entry name" value="FE2OG DIOXYGENASE DOMAIN-CONTAINING PROTEIN"/>
    <property type="match status" value="1"/>
</dbReference>
<keyword evidence="5" id="KW-1185">Reference proteome</keyword>
<dbReference type="PANTHER" id="PTHR33119">
    <property type="entry name" value="IFI3P"/>
    <property type="match status" value="1"/>
</dbReference>
<dbReference type="Pfam" id="PF21666">
    <property type="entry name" value="DUF4246_N"/>
    <property type="match status" value="1"/>
</dbReference>
<sequence length="641" mass="73436">MFDFDEPIAMRPVPELTRFTLPGFGLPLNFVPTAQFTITDFSDPNLSEVVYPARGEGGRLFVTALSDRYMRVGRASLRLKPLRELAMLKLMNRITDKPGWEKKVFDDTIADKWKREALATPGVDIVPSMADWCIDELRHHAAEFSRTGYSVALCGDVVKSDSAVPQQLREKLVAAAARLENVPPHKKDWHPGSDGMVLDLVHPSLFPLVYGRSRILPDRILGLDECLRHAGEGAVLPVPPETELEEDTELDEDTDSEDETYWPRSGRAPAVYSPKFQWLPCDVEFVGEKREAKIVSYINNLHPAHNKDLYGVIEKLIDCAIPLWNKTLNYQKFDIDERNRIPYREVVYEPIPADDPRTPQRMPGEEEGEFYDRLEEWKDSIRNIVKPEPVGTFQQWRNKNDAKRDWERVDLREDYAHRGLQVIVKLANIHLTTEKPKYEGGTWHVEGMTNEHICASALYYYDSENITESLLAFRARVAPPSADDIDYEQEHHEWLKEVFGCGNEEAAVQEIGDVVALPGRLVTFPNFLQHRVKPFQLADPTRPGHRKIVALFLVDPHLRVISTSNVPPQQHDWWAQEVAREQRLNGLPLAVRHEVAAFANEFPMGLEEAKSLREELMEERKVFVVEHGEVFEGETFSLCEH</sequence>
<dbReference type="Pfam" id="PF14033">
    <property type="entry name" value="DUF4246"/>
    <property type="match status" value="1"/>
</dbReference>
<dbReference type="InParanoid" id="A0A5J5EDM4"/>
<feature type="domain" description="DUF4246" evidence="2">
    <location>
        <begin position="128"/>
        <end position="576"/>
    </location>
</feature>
<feature type="compositionally biased region" description="Acidic residues" evidence="1">
    <location>
        <begin position="242"/>
        <end position="260"/>
    </location>
</feature>
<reference evidence="4 5" key="1">
    <citation type="submission" date="2019-09" db="EMBL/GenBank/DDBJ databases">
        <title>Draft genome of the ectomycorrhizal ascomycete Sphaerosporella brunnea.</title>
        <authorList>
            <consortium name="DOE Joint Genome Institute"/>
            <person name="Benucci G.M."/>
            <person name="Marozzi G."/>
            <person name="Antonielli L."/>
            <person name="Sanchez S."/>
            <person name="Marco P."/>
            <person name="Wang X."/>
            <person name="Falini L.B."/>
            <person name="Barry K."/>
            <person name="Haridas S."/>
            <person name="Lipzen A."/>
            <person name="Labutti K."/>
            <person name="Grigoriev I.V."/>
            <person name="Murat C."/>
            <person name="Martin F."/>
            <person name="Albertini E."/>
            <person name="Donnini D."/>
            <person name="Bonito G."/>
        </authorList>
    </citation>
    <scope>NUCLEOTIDE SEQUENCE [LARGE SCALE GENOMIC DNA]</scope>
    <source>
        <strain evidence="4 5">Sb_GMNB300</strain>
    </source>
</reference>
<dbReference type="InterPro" id="IPR049207">
    <property type="entry name" value="DUF4246_N"/>
</dbReference>
<evidence type="ECO:0000256" key="1">
    <source>
        <dbReference type="SAM" id="MobiDB-lite"/>
    </source>
</evidence>
<feature type="region of interest" description="Disordered" evidence="1">
    <location>
        <begin position="239"/>
        <end position="264"/>
    </location>
</feature>
<evidence type="ECO:0000313" key="4">
    <source>
        <dbReference type="EMBL" id="KAA8893383.1"/>
    </source>
</evidence>
<dbReference type="AlphaFoldDB" id="A0A5J5EDM4"/>
<comment type="caution">
    <text evidence="4">The sequence shown here is derived from an EMBL/GenBank/DDBJ whole genome shotgun (WGS) entry which is preliminary data.</text>
</comment>
<dbReference type="EMBL" id="VXIS01000452">
    <property type="protein sequence ID" value="KAA8893383.1"/>
    <property type="molecule type" value="Genomic_DNA"/>
</dbReference>
<dbReference type="OrthoDB" id="415532at2759"/>
<dbReference type="InterPro" id="IPR049192">
    <property type="entry name" value="DUF4246_C"/>
</dbReference>
<proteinExistence type="predicted"/>
<organism evidence="4 5">
    <name type="scientific">Sphaerosporella brunnea</name>
    <dbReference type="NCBI Taxonomy" id="1250544"/>
    <lineage>
        <taxon>Eukaryota</taxon>
        <taxon>Fungi</taxon>
        <taxon>Dikarya</taxon>
        <taxon>Ascomycota</taxon>
        <taxon>Pezizomycotina</taxon>
        <taxon>Pezizomycetes</taxon>
        <taxon>Pezizales</taxon>
        <taxon>Pyronemataceae</taxon>
        <taxon>Sphaerosporella</taxon>
    </lineage>
</organism>
<evidence type="ECO:0000259" key="3">
    <source>
        <dbReference type="Pfam" id="PF21666"/>
    </source>
</evidence>
<name>A0A5J5EDM4_9PEZI</name>
<dbReference type="Proteomes" id="UP000326924">
    <property type="component" value="Unassembled WGS sequence"/>
</dbReference>
<feature type="domain" description="DUF4246" evidence="3">
    <location>
        <begin position="21"/>
        <end position="116"/>
    </location>
</feature>
<protein>
    <submittedName>
        <fullName evidence="4">Uncharacterized protein</fullName>
    </submittedName>
</protein>
<dbReference type="InterPro" id="IPR025340">
    <property type="entry name" value="DUF4246"/>
</dbReference>